<evidence type="ECO:0000313" key="1">
    <source>
        <dbReference type="EMBL" id="CAB4155101.1"/>
    </source>
</evidence>
<dbReference type="Gene3D" id="1.20.5.340">
    <property type="match status" value="2"/>
</dbReference>
<dbReference type="PANTHER" id="PTHR36251:SF2">
    <property type="entry name" value="GIFSY-2 PROPHAGE HOST SPECIFICITY PROTEIN J, PHAGE LAMBDA"/>
    <property type="match status" value="1"/>
</dbReference>
<reference evidence="1" key="1">
    <citation type="submission" date="2020-04" db="EMBL/GenBank/DDBJ databases">
        <authorList>
            <person name="Chiriac C."/>
            <person name="Salcher M."/>
            <person name="Ghai R."/>
            <person name="Kavagutti S V."/>
        </authorList>
    </citation>
    <scope>NUCLEOTIDE SEQUENCE</scope>
</reference>
<protein>
    <submittedName>
        <fullName evidence="1">Uncharacterized protein</fullName>
    </submittedName>
</protein>
<name>A0A6J5NC74_9CAUD</name>
<dbReference type="SUPFAM" id="SSF57997">
    <property type="entry name" value="Tropomyosin"/>
    <property type="match status" value="1"/>
</dbReference>
<dbReference type="PANTHER" id="PTHR36251">
    <property type="entry name" value="FELS-1 PROPHAGE HOST SPECIFICITY PROTEIN-RELATED"/>
    <property type="match status" value="1"/>
</dbReference>
<dbReference type="EMBL" id="LR796613">
    <property type="protein sequence ID" value="CAB4155101.1"/>
    <property type="molecule type" value="Genomic_DNA"/>
</dbReference>
<proteinExistence type="predicted"/>
<accession>A0A6J5NC74</accession>
<organism evidence="1">
    <name type="scientific">uncultured Caudovirales phage</name>
    <dbReference type="NCBI Taxonomy" id="2100421"/>
    <lineage>
        <taxon>Viruses</taxon>
        <taxon>Duplodnaviria</taxon>
        <taxon>Heunggongvirae</taxon>
        <taxon>Uroviricota</taxon>
        <taxon>Caudoviricetes</taxon>
        <taxon>Peduoviridae</taxon>
        <taxon>Maltschvirus</taxon>
        <taxon>Maltschvirus maltsch</taxon>
    </lineage>
</organism>
<sequence length="580" mass="61225">MAIETKRGVPGIPLAALDAVQDQNTQMVLRAIVDGWNVRNGSSGKGDMAFVTKSEVDTLAGTVGGLQQSFQRLAGSQAGSGINPGEISRIINDLQAQIFESQLFKELGQRIDLIDVAIVDEQNARITAVQQVANDLAAETATRLGFDNVQGSQIASLQTTTATQATQISGLTTRVSGAESTIINLQSTTAQQATSLTSLTTRVGTSESNITNLQQTTFEQAQSLSSLTTRIGSAESSISTLNTTTAQQATSLTSLTTRVANAEGAITNEATTRANADSAITTTVNTQLATVNGNLAALQTQQTSTANNVAVLTSSVSTLQASVSSNTIALQTEATVRANADNDIYGKYSVKIDNNGYVSGFGLISTSNNSTPFSEFVIRSDRFAIASPSGPGVTPKIPFIVTTSADGNGNPAGVYIDEALIKRATITTALIQDAAVDTLKIRGNAVTIPVYSEILSETAHLWHQQGTYQLLATVQLTLPENTGALVFVSCIPGDETGGNHLAYYKITVSSPTQAERIVSTSVASMPNNAGGITHTWFAKDTTPTVGIEQDYTYRFYGTQTGDVNGFFFWNRRIMVMGAKR</sequence>
<dbReference type="InterPro" id="IPR053171">
    <property type="entry name" value="Viral_Tip_Attach_Protein"/>
</dbReference>
<gene>
    <name evidence="1" type="ORF">UFOVP653_73</name>
</gene>